<dbReference type="CDD" id="cd12455">
    <property type="entry name" value="RRM_like_Smg4_UPF3"/>
    <property type="match status" value="1"/>
</dbReference>
<dbReference type="AlphaFoldDB" id="A0AAI9E943"/>
<dbReference type="GO" id="GO:0005730">
    <property type="term" value="C:nucleolus"/>
    <property type="evidence" value="ECO:0007669"/>
    <property type="project" value="TreeGrafter"/>
</dbReference>
<feature type="compositionally biased region" description="Low complexity" evidence="5">
    <location>
        <begin position="526"/>
        <end position="537"/>
    </location>
</feature>
<evidence type="ECO:0000256" key="4">
    <source>
        <dbReference type="ARBA" id="ARBA00023242"/>
    </source>
</evidence>
<dbReference type="InterPro" id="IPR035979">
    <property type="entry name" value="RBD_domain_sf"/>
</dbReference>
<evidence type="ECO:0000256" key="3">
    <source>
        <dbReference type="ARBA" id="ARBA00023161"/>
    </source>
</evidence>
<dbReference type="InterPro" id="IPR012677">
    <property type="entry name" value="Nucleotide-bd_a/b_plait_sf"/>
</dbReference>
<feature type="region of interest" description="Disordered" evidence="5">
    <location>
        <begin position="500"/>
        <end position="543"/>
    </location>
</feature>
<dbReference type="InterPro" id="IPR039722">
    <property type="entry name" value="Upf3"/>
</dbReference>
<dbReference type="PANTHER" id="PTHR13112">
    <property type="entry name" value="UPF3 REGULATOR OF NONSENSE TRANSCRIPTS-LIKE PROTEIN"/>
    <property type="match status" value="1"/>
</dbReference>
<comment type="similarity">
    <text evidence="2">Belongs to the RENT3 family.</text>
</comment>
<sequence>MPPKAPAKSNDRAGGVLAVNAATRAAANKGPAPKLKLNLRRLPPGLTLDEFEETLGDNWKLGNGKVAWREFCPGKVKPGKHPQQARCYLLLANEPLIWELDKHFRTLTFHDRAGTYRLPELKSLPPTIEFADNQRTPVSVKQRADQRQGTIDQDPEFMAFLEGQTRATEKLAPLDALGAEKKETEKPEVKSTPLIEALREKKANKAKAAEAKSEKKDGKVHARADSKDAAVNKKDAKEDKTSQQQNVQQASKEAVKVLNKQVANKQQQSQQRPDSPQQPQAKNTSPAKSKKAAQSSKPQNTPPTGPANNKASAATTTPQAPASQREPRTRPQRGNAEGIKKMLQKDLGIKPKQGPAAQNASSKSSQTAATTPTTPSTPIGTNIGNKTATKQQAPSAPASPAPAATKGQHPPSAPKQQPQTQAGISATKAYLKHANPSQGMTEILIQQALSQYGELTNVTIDPRKGTAIALFKDSEGLKNAMEAKHVPVANGKVEVLEFKDRASGGGRGGFRGGRGGGRGGRGGQQASNAAASAPAAPKTEAGS</sequence>
<name>A0AAI9E943_9PEZI</name>
<evidence type="ECO:0000313" key="7">
    <source>
        <dbReference type="EMBL" id="CAK3924226.1"/>
    </source>
</evidence>
<keyword evidence="8" id="KW-1185">Reference proteome</keyword>
<feature type="compositionally biased region" description="Basic and acidic residues" evidence="5">
    <location>
        <begin position="197"/>
        <end position="241"/>
    </location>
</feature>
<protein>
    <submittedName>
        <fullName evidence="7">Nuclear localization sequence-binding -like</fullName>
    </submittedName>
</protein>
<feature type="compositionally biased region" description="Low complexity" evidence="5">
    <location>
        <begin position="311"/>
        <end position="324"/>
    </location>
</feature>
<proteinExistence type="inferred from homology"/>
<feature type="compositionally biased region" description="Low complexity" evidence="5">
    <location>
        <begin position="355"/>
        <end position="378"/>
    </location>
</feature>
<feature type="compositionally biased region" description="Gly residues" evidence="5">
    <location>
        <begin position="503"/>
        <end position="523"/>
    </location>
</feature>
<organism evidence="7 8">
    <name type="scientific">Lecanosticta acicola</name>
    <dbReference type="NCBI Taxonomy" id="111012"/>
    <lineage>
        <taxon>Eukaryota</taxon>
        <taxon>Fungi</taxon>
        <taxon>Dikarya</taxon>
        <taxon>Ascomycota</taxon>
        <taxon>Pezizomycotina</taxon>
        <taxon>Dothideomycetes</taxon>
        <taxon>Dothideomycetidae</taxon>
        <taxon>Mycosphaerellales</taxon>
        <taxon>Mycosphaerellaceae</taxon>
        <taxon>Lecanosticta</taxon>
    </lineage>
</organism>
<feature type="compositionally biased region" description="Basic and acidic residues" evidence="5">
    <location>
        <begin position="338"/>
        <end position="349"/>
    </location>
</feature>
<reference evidence="7" key="1">
    <citation type="submission" date="2023-11" db="EMBL/GenBank/DDBJ databases">
        <authorList>
            <person name="Alioto T."/>
            <person name="Alioto T."/>
            <person name="Gomez Garrido J."/>
        </authorList>
    </citation>
    <scope>NUCLEOTIDE SEQUENCE</scope>
</reference>
<dbReference type="GO" id="GO:0003729">
    <property type="term" value="F:mRNA binding"/>
    <property type="evidence" value="ECO:0007669"/>
    <property type="project" value="TreeGrafter"/>
</dbReference>
<keyword evidence="4" id="KW-0539">Nucleus</keyword>
<comment type="caution">
    <text evidence="7">The sequence shown here is derived from an EMBL/GenBank/DDBJ whole genome shotgun (WGS) entry which is preliminary data.</text>
</comment>
<gene>
    <name evidence="7" type="ORF">LECACI_7A002826</name>
</gene>
<feature type="compositionally biased region" description="Low complexity" evidence="5">
    <location>
        <begin position="388"/>
        <end position="406"/>
    </location>
</feature>
<evidence type="ECO:0000313" key="8">
    <source>
        <dbReference type="Proteomes" id="UP001296104"/>
    </source>
</evidence>
<dbReference type="Gene3D" id="3.30.70.330">
    <property type="match status" value="2"/>
</dbReference>
<dbReference type="SMART" id="SM00360">
    <property type="entry name" value="RRM"/>
    <property type="match status" value="1"/>
</dbReference>
<dbReference type="EMBL" id="CAVMBE010000013">
    <property type="protein sequence ID" value="CAK3924226.1"/>
    <property type="molecule type" value="Genomic_DNA"/>
</dbReference>
<dbReference type="GO" id="GO:0045727">
    <property type="term" value="P:positive regulation of translation"/>
    <property type="evidence" value="ECO:0007669"/>
    <property type="project" value="TreeGrafter"/>
</dbReference>
<dbReference type="Proteomes" id="UP001296104">
    <property type="component" value="Unassembled WGS sequence"/>
</dbReference>
<dbReference type="InterPro" id="IPR000504">
    <property type="entry name" value="RRM_dom"/>
</dbReference>
<feature type="compositionally biased region" description="Basic and acidic residues" evidence="5">
    <location>
        <begin position="178"/>
        <end position="189"/>
    </location>
</feature>
<feature type="domain" description="RRM" evidence="6">
    <location>
        <begin position="428"/>
        <end position="496"/>
    </location>
</feature>
<dbReference type="Pfam" id="PF03467">
    <property type="entry name" value="Smg4_UPF3"/>
    <property type="match status" value="1"/>
</dbReference>
<feature type="compositionally biased region" description="Polar residues" evidence="5">
    <location>
        <begin position="414"/>
        <end position="424"/>
    </location>
</feature>
<dbReference type="CDD" id="cd00590">
    <property type="entry name" value="RRM_SF"/>
    <property type="match status" value="1"/>
</dbReference>
<accession>A0AAI9E943</accession>
<comment type="subcellular location">
    <subcellularLocation>
        <location evidence="1">Nucleus</location>
    </subcellularLocation>
</comment>
<dbReference type="InterPro" id="IPR005120">
    <property type="entry name" value="UPF3_dom"/>
</dbReference>
<evidence type="ECO:0000259" key="6">
    <source>
        <dbReference type="SMART" id="SM00360"/>
    </source>
</evidence>
<evidence type="ECO:0000256" key="1">
    <source>
        <dbReference type="ARBA" id="ARBA00004123"/>
    </source>
</evidence>
<evidence type="ECO:0000256" key="5">
    <source>
        <dbReference type="SAM" id="MobiDB-lite"/>
    </source>
</evidence>
<keyword evidence="3" id="KW-0866">Nonsense-mediated mRNA decay</keyword>
<dbReference type="PANTHER" id="PTHR13112:SF0">
    <property type="entry name" value="FI21285P1"/>
    <property type="match status" value="1"/>
</dbReference>
<dbReference type="GO" id="GO:0000184">
    <property type="term" value="P:nuclear-transcribed mRNA catabolic process, nonsense-mediated decay"/>
    <property type="evidence" value="ECO:0007669"/>
    <property type="project" value="UniProtKB-KW"/>
</dbReference>
<feature type="compositionally biased region" description="Polar residues" evidence="5">
    <location>
        <begin position="242"/>
        <end position="251"/>
    </location>
</feature>
<dbReference type="SUPFAM" id="SSF54928">
    <property type="entry name" value="RNA-binding domain, RBD"/>
    <property type="match status" value="2"/>
</dbReference>
<feature type="compositionally biased region" description="Low complexity" evidence="5">
    <location>
        <begin position="266"/>
        <end position="280"/>
    </location>
</feature>
<dbReference type="GO" id="GO:0005737">
    <property type="term" value="C:cytoplasm"/>
    <property type="evidence" value="ECO:0007669"/>
    <property type="project" value="TreeGrafter"/>
</dbReference>
<evidence type="ECO:0000256" key="2">
    <source>
        <dbReference type="ARBA" id="ARBA00005991"/>
    </source>
</evidence>
<feature type="region of interest" description="Disordered" evidence="5">
    <location>
        <begin position="175"/>
        <end position="433"/>
    </location>
</feature>